<dbReference type="Proteomes" id="UP000004946">
    <property type="component" value="Chromosome"/>
</dbReference>
<dbReference type="HOGENOM" id="CLU_3046208_0_0_11"/>
<evidence type="ECO:0000313" key="1">
    <source>
        <dbReference type="EMBL" id="EFT82899.1"/>
    </source>
</evidence>
<sequence>MLTVTVIGREACRGAGAWLRHVQEHKKPVPKDRPASQTLAEISHNIIVMAVSLI</sequence>
<keyword evidence="2" id="KW-1185">Reference proteome</keyword>
<dbReference type="EMBL" id="AEON01000002">
    <property type="protein sequence ID" value="EFT82899.1"/>
    <property type="molecule type" value="Genomic_DNA"/>
</dbReference>
<evidence type="ECO:0000313" key="2">
    <source>
        <dbReference type="Proteomes" id="UP000004946"/>
    </source>
</evidence>
<organism evidence="1 2">
    <name type="scientific">Parascardovia denticolens DSM 10105 = JCM 12538</name>
    <dbReference type="NCBI Taxonomy" id="864564"/>
    <lineage>
        <taxon>Bacteria</taxon>
        <taxon>Bacillati</taxon>
        <taxon>Actinomycetota</taxon>
        <taxon>Actinomycetes</taxon>
        <taxon>Bifidobacteriales</taxon>
        <taxon>Bifidobacteriaceae</taxon>
        <taxon>Parascardovia</taxon>
    </lineage>
</organism>
<proteinExistence type="predicted"/>
<accession>E6K2B1</accession>
<comment type="caution">
    <text evidence="1">The sequence shown here is derived from an EMBL/GenBank/DDBJ whole genome shotgun (WGS) entry which is preliminary data.</text>
</comment>
<protein>
    <submittedName>
        <fullName evidence="1">Uncharacterized protein</fullName>
    </submittedName>
</protein>
<gene>
    <name evidence="1" type="ORF">HMPREF0620_1584</name>
</gene>
<name>E6K2B1_PARDN</name>
<dbReference type="AlphaFoldDB" id="E6K2B1"/>
<reference evidence="1 2" key="1">
    <citation type="submission" date="2010-12" db="EMBL/GenBank/DDBJ databases">
        <authorList>
            <person name="Muzny D."/>
            <person name="Qin X."/>
            <person name="Buhay C."/>
            <person name="Dugan-Rocha S."/>
            <person name="Ding Y."/>
            <person name="Chen G."/>
            <person name="Hawes A."/>
            <person name="Holder M."/>
            <person name="Jhangiani S."/>
            <person name="Johnson A."/>
            <person name="Khan Z."/>
            <person name="Li Z."/>
            <person name="Liu W."/>
            <person name="Liu X."/>
            <person name="Perez L."/>
            <person name="Shen H."/>
            <person name="Wang Q."/>
            <person name="Watt J."/>
            <person name="Xi L."/>
            <person name="Xin Y."/>
            <person name="Zhou J."/>
            <person name="Deng J."/>
            <person name="Jiang H."/>
            <person name="Liu Y."/>
            <person name="Qu J."/>
            <person name="Song X.-Z."/>
            <person name="Zhang L."/>
            <person name="Villasana D."/>
            <person name="Johnson A."/>
            <person name="Liu J."/>
            <person name="Liyanage D."/>
            <person name="Lorensuhewa L."/>
            <person name="Robinson T."/>
            <person name="Song A."/>
            <person name="Song B.-B."/>
            <person name="Dinh H."/>
            <person name="Thornton R."/>
            <person name="Coyle M."/>
            <person name="Francisco L."/>
            <person name="Jackson L."/>
            <person name="Javaid M."/>
            <person name="Korchina V."/>
            <person name="Kovar C."/>
            <person name="Mata R."/>
            <person name="Mathew T."/>
            <person name="Ngo R."/>
            <person name="Nguyen L."/>
            <person name="Nguyen N."/>
            <person name="Okwuonu G."/>
            <person name="Ongeri F."/>
            <person name="Pham C."/>
            <person name="Simmons D."/>
            <person name="Wilczek-Boney K."/>
            <person name="Hale W."/>
            <person name="Jakkamsetti A."/>
            <person name="Pham P."/>
            <person name="Ruth R."/>
            <person name="San Lucas F."/>
            <person name="Warren J."/>
            <person name="Zhang J."/>
            <person name="Zhao Z."/>
            <person name="Zhou C."/>
            <person name="Zhu D."/>
            <person name="Lee S."/>
            <person name="Bess C."/>
            <person name="Blankenburg K."/>
            <person name="Forbes L."/>
            <person name="Fu Q."/>
            <person name="Gubbala S."/>
            <person name="Hirani K."/>
            <person name="Jayaseelan J.C."/>
            <person name="Lara F."/>
            <person name="Munidasa M."/>
            <person name="Palculict T."/>
            <person name="Patil S."/>
            <person name="Pu L.-L."/>
            <person name="Saada N."/>
            <person name="Tang L."/>
            <person name="Weissenberger G."/>
            <person name="Zhu Y."/>
            <person name="Hemphill L."/>
            <person name="Shang Y."/>
            <person name="Youmans B."/>
            <person name="Ayvaz T."/>
            <person name="Ross M."/>
            <person name="Santibanez J."/>
            <person name="Aqrawi P."/>
            <person name="Gross S."/>
            <person name="Joshi V."/>
            <person name="Fowler G."/>
            <person name="Nazareth L."/>
            <person name="Reid J."/>
            <person name="Worley K."/>
            <person name="Petrosino J."/>
            <person name="Highlander S."/>
            <person name="Gibbs R."/>
        </authorList>
    </citation>
    <scope>NUCLEOTIDE SEQUENCE [LARGE SCALE GENOMIC DNA]</scope>
    <source>
        <strain evidence="1 2">DSM 10105</strain>
    </source>
</reference>